<accession>A0A433TRH7</accession>
<dbReference type="AlphaFoldDB" id="A0A433TRH7"/>
<dbReference type="SUPFAM" id="SSF48403">
    <property type="entry name" value="Ankyrin repeat"/>
    <property type="match status" value="1"/>
</dbReference>
<reference evidence="4 5" key="1">
    <citation type="submission" date="2019-01" db="EMBL/GenBank/DDBJ databases">
        <title>A draft genome assembly of the solar-powered sea slug Elysia chlorotica.</title>
        <authorList>
            <person name="Cai H."/>
            <person name="Li Q."/>
            <person name="Fang X."/>
            <person name="Li J."/>
            <person name="Curtis N.E."/>
            <person name="Altenburger A."/>
            <person name="Shibata T."/>
            <person name="Feng M."/>
            <person name="Maeda T."/>
            <person name="Schwartz J.A."/>
            <person name="Shigenobu S."/>
            <person name="Lundholm N."/>
            <person name="Nishiyama T."/>
            <person name="Yang H."/>
            <person name="Hasebe M."/>
            <person name="Li S."/>
            <person name="Pierce S.K."/>
            <person name="Wang J."/>
        </authorList>
    </citation>
    <scope>NUCLEOTIDE SEQUENCE [LARGE SCALE GENOMIC DNA]</scope>
    <source>
        <strain evidence="4">EC2010</strain>
        <tissue evidence="4">Whole organism of an adult</tissue>
    </source>
</reference>
<keyword evidence="5" id="KW-1185">Reference proteome</keyword>
<evidence type="ECO:0000313" key="4">
    <source>
        <dbReference type="EMBL" id="RUS84141.1"/>
    </source>
</evidence>
<evidence type="ECO:0000256" key="3">
    <source>
        <dbReference type="PROSITE-ProRule" id="PRU00023"/>
    </source>
</evidence>
<dbReference type="InterPro" id="IPR036770">
    <property type="entry name" value="Ankyrin_rpt-contain_sf"/>
</dbReference>
<evidence type="ECO:0000256" key="1">
    <source>
        <dbReference type="ARBA" id="ARBA00022737"/>
    </source>
</evidence>
<dbReference type="PANTHER" id="PTHR24198:SF165">
    <property type="entry name" value="ANKYRIN REPEAT-CONTAINING PROTEIN-RELATED"/>
    <property type="match status" value="1"/>
</dbReference>
<dbReference type="OrthoDB" id="533508at2759"/>
<sequence length="151" mass="16398">MGEDVWSFAVASQNDLILKLLVLHHSSEGLDDDEDVDPGNSSGVHSVLHLAAAAGNVDRIKLLLKMKVDPKAVDDHGNNILHIAAIRNQAKVIEEMHTLVGIDQVNKDGDTPLHLACERGQNEAIMELIKLKATANIRNELGETSLHVSAY</sequence>
<dbReference type="PROSITE" id="PS50088">
    <property type="entry name" value="ANK_REPEAT"/>
    <property type="match status" value="2"/>
</dbReference>
<evidence type="ECO:0000256" key="2">
    <source>
        <dbReference type="ARBA" id="ARBA00023043"/>
    </source>
</evidence>
<protein>
    <submittedName>
        <fullName evidence="4">Uncharacterized protein</fullName>
    </submittedName>
</protein>
<keyword evidence="2 3" id="KW-0040">ANK repeat</keyword>
<organism evidence="4 5">
    <name type="scientific">Elysia chlorotica</name>
    <name type="common">Eastern emerald elysia</name>
    <name type="synonym">Sea slug</name>
    <dbReference type="NCBI Taxonomy" id="188477"/>
    <lineage>
        <taxon>Eukaryota</taxon>
        <taxon>Metazoa</taxon>
        <taxon>Spiralia</taxon>
        <taxon>Lophotrochozoa</taxon>
        <taxon>Mollusca</taxon>
        <taxon>Gastropoda</taxon>
        <taxon>Heterobranchia</taxon>
        <taxon>Euthyneura</taxon>
        <taxon>Panpulmonata</taxon>
        <taxon>Sacoglossa</taxon>
        <taxon>Placobranchoidea</taxon>
        <taxon>Plakobranchidae</taxon>
        <taxon>Elysia</taxon>
    </lineage>
</organism>
<dbReference type="InterPro" id="IPR002110">
    <property type="entry name" value="Ankyrin_rpt"/>
</dbReference>
<name>A0A433TRH7_ELYCH</name>
<dbReference type="EMBL" id="RQTK01000217">
    <property type="protein sequence ID" value="RUS84141.1"/>
    <property type="molecule type" value="Genomic_DNA"/>
</dbReference>
<comment type="caution">
    <text evidence="4">The sequence shown here is derived from an EMBL/GenBank/DDBJ whole genome shotgun (WGS) entry which is preliminary data.</text>
</comment>
<evidence type="ECO:0000313" key="5">
    <source>
        <dbReference type="Proteomes" id="UP000271974"/>
    </source>
</evidence>
<dbReference type="PANTHER" id="PTHR24198">
    <property type="entry name" value="ANKYRIN REPEAT AND PROTEIN KINASE DOMAIN-CONTAINING PROTEIN"/>
    <property type="match status" value="1"/>
</dbReference>
<dbReference type="SMART" id="SM00248">
    <property type="entry name" value="ANK"/>
    <property type="match status" value="3"/>
</dbReference>
<dbReference type="Gene3D" id="1.25.40.20">
    <property type="entry name" value="Ankyrin repeat-containing domain"/>
    <property type="match status" value="2"/>
</dbReference>
<feature type="repeat" description="ANK" evidence="3">
    <location>
        <begin position="43"/>
        <end position="75"/>
    </location>
</feature>
<dbReference type="PROSITE" id="PS50297">
    <property type="entry name" value="ANK_REP_REGION"/>
    <property type="match status" value="1"/>
</dbReference>
<dbReference type="Proteomes" id="UP000271974">
    <property type="component" value="Unassembled WGS sequence"/>
</dbReference>
<keyword evidence="1" id="KW-0677">Repeat</keyword>
<gene>
    <name evidence="4" type="ORF">EGW08_008115</name>
</gene>
<dbReference type="STRING" id="188477.A0A433TRH7"/>
<feature type="non-terminal residue" evidence="4">
    <location>
        <position position="151"/>
    </location>
</feature>
<proteinExistence type="predicted"/>
<feature type="repeat" description="ANK" evidence="3">
    <location>
        <begin position="108"/>
        <end position="140"/>
    </location>
</feature>
<dbReference type="Pfam" id="PF12796">
    <property type="entry name" value="Ank_2"/>
    <property type="match status" value="2"/>
</dbReference>